<dbReference type="GO" id="GO:0003677">
    <property type="term" value="F:DNA binding"/>
    <property type="evidence" value="ECO:0007669"/>
    <property type="project" value="InterPro"/>
</dbReference>
<accession>A0A2S5RE16</accession>
<dbReference type="Pfam" id="PF01609">
    <property type="entry name" value="DDE_Tnp_1"/>
    <property type="match status" value="1"/>
</dbReference>
<evidence type="ECO:0000313" key="3">
    <source>
        <dbReference type="Proteomes" id="UP000239425"/>
    </source>
</evidence>
<proteinExistence type="predicted"/>
<name>A0A2S5RE16_9PROT</name>
<feature type="domain" description="Transposase IS4-like" evidence="1">
    <location>
        <begin position="27"/>
        <end position="112"/>
    </location>
</feature>
<dbReference type="Proteomes" id="UP000239425">
    <property type="component" value="Unassembled WGS sequence"/>
</dbReference>
<protein>
    <recommendedName>
        <fullName evidence="1">Transposase IS4-like domain-containing protein</fullName>
    </recommendedName>
</protein>
<dbReference type="InterPro" id="IPR002559">
    <property type="entry name" value="Transposase_11"/>
</dbReference>
<dbReference type="AlphaFoldDB" id="A0A2S5RE16"/>
<dbReference type="RefSeq" id="WP_243397239.1">
    <property type="nucleotide sequence ID" value="NZ_PHHC01000064.1"/>
</dbReference>
<dbReference type="GO" id="GO:0006313">
    <property type="term" value="P:DNA transposition"/>
    <property type="evidence" value="ECO:0007669"/>
    <property type="project" value="InterPro"/>
</dbReference>
<gene>
    <name evidence="2" type="ORF">HCUR_00207</name>
</gene>
<dbReference type="PANTHER" id="PTHR30007:SF0">
    <property type="entry name" value="TRANSPOSASE"/>
    <property type="match status" value="1"/>
</dbReference>
<dbReference type="EMBL" id="PHHC01000064">
    <property type="protein sequence ID" value="PPE05561.1"/>
    <property type="molecule type" value="Genomic_DNA"/>
</dbReference>
<comment type="caution">
    <text evidence="2">The sequence shown here is derived from an EMBL/GenBank/DDBJ whole genome shotgun (WGS) entry which is preliminary data.</text>
</comment>
<dbReference type="GO" id="GO:0004803">
    <property type="term" value="F:transposase activity"/>
    <property type="evidence" value="ECO:0007669"/>
    <property type="project" value="InterPro"/>
</dbReference>
<organism evidence="2 3">
    <name type="scientific">Holospora curviuscula</name>
    <dbReference type="NCBI Taxonomy" id="1082868"/>
    <lineage>
        <taxon>Bacteria</taxon>
        <taxon>Pseudomonadati</taxon>
        <taxon>Pseudomonadota</taxon>
        <taxon>Alphaproteobacteria</taxon>
        <taxon>Holosporales</taxon>
        <taxon>Holosporaceae</taxon>
        <taxon>Holospora</taxon>
    </lineage>
</organism>
<dbReference type="PANTHER" id="PTHR30007">
    <property type="entry name" value="PHP DOMAIN PROTEIN"/>
    <property type="match status" value="1"/>
</dbReference>
<reference evidence="2 3" key="1">
    <citation type="submission" date="2017-11" db="EMBL/GenBank/DDBJ databases">
        <title>Comparative genomic analysis of Holospora spp., intranuclear symbionts of paramecia.</title>
        <authorList>
            <person name="Garushyants S.K."/>
            <person name="Beliavskaya A."/>
            <person name="Malko D.B."/>
            <person name="Logacheva M.D."/>
            <person name="Rautian M.S."/>
            <person name="Gelfand M.S."/>
        </authorList>
    </citation>
    <scope>NUCLEOTIDE SEQUENCE [LARGE SCALE GENOMIC DNA]</scope>
    <source>
        <strain evidence="3">02AZ16</strain>
    </source>
</reference>
<sequence length="156" mass="17424">MKKVLSEFVKIRRIKAGGSEHPSYRRIDSHSVKTTQACEQRGIGGRKKIKEPKRHSIVDTQGTLVHATVHDANQRDTVRGCTIFQEALQHYPTLKGVCADTGYGKPMLAFVRNSLNKTIEISEPQDGLRSPKDGFLNEPWLGSSIIQVCLKNTKVL</sequence>
<keyword evidence="3" id="KW-1185">Reference proteome</keyword>
<evidence type="ECO:0000259" key="1">
    <source>
        <dbReference type="Pfam" id="PF01609"/>
    </source>
</evidence>
<evidence type="ECO:0000313" key="2">
    <source>
        <dbReference type="EMBL" id="PPE05561.1"/>
    </source>
</evidence>